<dbReference type="Proteomes" id="UP000198426">
    <property type="component" value="Unassembled WGS sequence"/>
</dbReference>
<dbReference type="SUPFAM" id="SSF51430">
    <property type="entry name" value="NAD(P)-linked oxidoreductase"/>
    <property type="match status" value="1"/>
</dbReference>
<keyword evidence="1" id="KW-0560">Oxidoreductase</keyword>
<evidence type="ECO:0000256" key="1">
    <source>
        <dbReference type="ARBA" id="ARBA00023002"/>
    </source>
</evidence>
<dbReference type="AlphaFoldDB" id="A0A239CTZ3"/>
<dbReference type="Gene3D" id="3.20.20.100">
    <property type="entry name" value="NADP-dependent oxidoreductase domain"/>
    <property type="match status" value="1"/>
</dbReference>
<dbReference type="RefSeq" id="WP_089230905.1">
    <property type="nucleotide sequence ID" value="NZ_FZOY01000001.1"/>
</dbReference>
<protein>
    <submittedName>
        <fullName evidence="3">Predicted oxidoreductase</fullName>
    </submittedName>
</protein>
<keyword evidence="4" id="KW-1185">Reference proteome</keyword>
<feature type="domain" description="NADP-dependent oxidoreductase" evidence="2">
    <location>
        <begin position="16"/>
        <end position="313"/>
    </location>
</feature>
<sequence length="336" mass="35276">MQLRRMGPDGPQVSALGVGAMSFSDFYGPTDEAASHAILDAAMAQGVTHIDTANVYGGGASEAAIGSFLKARGAAAREYFHIATKAGILRSGPLGAGANRFDNSAGYLAAELDASLARLGTDHVDLFYVHRRDPETPIEEVTETLAGLVKAGKTRAFGFSEIAPSSLRRAAAVHPVAAVQSEYSLSTRAPDLGLVQACAELGTALVAFCPVGRGLLTDTPPTAERVSALPFLSGNPRFMAPNLAANLTATEPFRALAAEMGQPAASVAIAWVLSRGEHVIAIPGTRSVAHFEELLRGARLTLSPEDLARIEAVLPVGWCHGDRYNAAQWQGPERYC</sequence>
<gene>
    <name evidence="3" type="ORF">SAMN05421757_101441</name>
</gene>
<dbReference type="EMBL" id="FZOY01000001">
    <property type="protein sequence ID" value="SNS22833.1"/>
    <property type="molecule type" value="Genomic_DNA"/>
</dbReference>
<name>A0A239CTZ3_9RHOB</name>
<reference evidence="3 4" key="1">
    <citation type="submission" date="2017-06" db="EMBL/GenBank/DDBJ databases">
        <authorList>
            <person name="Kim H.J."/>
            <person name="Triplett B.A."/>
        </authorList>
    </citation>
    <scope>NUCLEOTIDE SEQUENCE [LARGE SCALE GENOMIC DNA]</scope>
    <source>
        <strain evidence="3 4">DSM 29339</strain>
    </source>
</reference>
<dbReference type="PANTHER" id="PTHR43625">
    <property type="entry name" value="AFLATOXIN B1 ALDEHYDE REDUCTASE"/>
    <property type="match status" value="1"/>
</dbReference>
<dbReference type="GO" id="GO:0016491">
    <property type="term" value="F:oxidoreductase activity"/>
    <property type="evidence" value="ECO:0007669"/>
    <property type="project" value="UniProtKB-KW"/>
</dbReference>
<dbReference type="InterPro" id="IPR023210">
    <property type="entry name" value="NADP_OxRdtase_dom"/>
</dbReference>
<proteinExistence type="predicted"/>
<evidence type="ECO:0000259" key="2">
    <source>
        <dbReference type="Pfam" id="PF00248"/>
    </source>
</evidence>
<evidence type="ECO:0000313" key="3">
    <source>
        <dbReference type="EMBL" id="SNS22833.1"/>
    </source>
</evidence>
<organism evidence="3 4">
    <name type="scientific">Tropicimonas sediminicola</name>
    <dbReference type="NCBI Taxonomy" id="1031541"/>
    <lineage>
        <taxon>Bacteria</taxon>
        <taxon>Pseudomonadati</taxon>
        <taxon>Pseudomonadota</taxon>
        <taxon>Alphaproteobacteria</taxon>
        <taxon>Rhodobacterales</taxon>
        <taxon>Roseobacteraceae</taxon>
        <taxon>Tropicimonas</taxon>
    </lineage>
</organism>
<evidence type="ECO:0000313" key="4">
    <source>
        <dbReference type="Proteomes" id="UP000198426"/>
    </source>
</evidence>
<dbReference type="Pfam" id="PF00248">
    <property type="entry name" value="Aldo_ket_red"/>
    <property type="match status" value="1"/>
</dbReference>
<dbReference type="InterPro" id="IPR036812">
    <property type="entry name" value="NAD(P)_OxRdtase_dom_sf"/>
</dbReference>
<dbReference type="OrthoDB" id="9803483at2"/>
<dbReference type="PANTHER" id="PTHR43625:SF40">
    <property type="entry name" value="ALDO-KETO REDUCTASE YAKC [NADP(+)]"/>
    <property type="match status" value="1"/>
</dbReference>
<accession>A0A239CTZ3</accession>
<dbReference type="InterPro" id="IPR050791">
    <property type="entry name" value="Aldo-Keto_reductase"/>
</dbReference>
<dbReference type="GO" id="GO:0005737">
    <property type="term" value="C:cytoplasm"/>
    <property type="evidence" value="ECO:0007669"/>
    <property type="project" value="TreeGrafter"/>
</dbReference>